<dbReference type="RefSeq" id="WP_173300863.1">
    <property type="nucleotide sequence ID" value="NZ_JABRWQ010000003.1"/>
</dbReference>
<feature type="domain" description="Glycosyl transferase family 1" evidence="1">
    <location>
        <begin position="171"/>
        <end position="323"/>
    </location>
</feature>
<reference evidence="2 3" key="1">
    <citation type="journal article" date="2015" name="Int. J. Syst. Evol. Microbiol.">
        <title>Winogradskyella litoriviva sp. nov., isolated from coastal seawater.</title>
        <authorList>
            <person name="Nedashkovskaya O.I."/>
            <person name="Kukhlevskiy A.D."/>
            <person name="Zhukova N.V."/>
            <person name="Kim S.J."/>
            <person name="Rhee S.K."/>
            <person name="Mikhailov V.V."/>
        </authorList>
    </citation>
    <scope>NUCLEOTIDE SEQUENCE [LARGE SCALE GENOMIC DNA]</scope>
    <source>
        <strain evidence="2 3">KMM6491</strain>
    </source>
</reference>
<name>A0ABX2E6A0_9FLAO</name>
<proteinExistence type="predicted"/>
<accession>A0ABX2E6A0</accession>
<dbReference type="InterPro" id="IPR050194">
    <property type="entry name" value="Glycosyltransferase_grp1"/>
</dbReference>
<dbReference type="EMBL" id="JABRWQ010000003">
    <property type="protein sequence ID" value="NRD23231.1"/>
    <property type="molecule type" value="Genomic_DNA"/>
</dbReference>
<dbReference type="Proteomes" id="UP000805085">
    <property type="component" value="Unassembled WGS sequence"/>
</dbReference>
<evidence type="ECO:0000313" key="2">
    <source>
        <dbReference type="EMBL" id="NRD23231.1"/>
    </source>
</evidence>
<dbReference type="PANTHER" id="PTHR45947:SF3">
    <property type="entry name" value="SULFOQUINOVOSYL TRANSFERASE SQD2"/>
    <property type="match status" value="1"/>
</dbReference>
<organism evidence="2 3">
    <name type="scientific">Winogradskyella litoriviva</name>
    <dbReference type="NCBI Taxonomy" id="1220182"/>
    <lineage>
        <taxon>Bacteria</taxon>
        <taxon>Pseudomonadati</taxon>
        <taxon>Bacteroidota</taxon>
        <taxon>Flavobacteriia</taxon>
        <taxon>Flavobacteriales</taxon>
        <taxon>Flavobacteriaceae</taxon>
        <taxon>Winogradskyella</taxon>
    </lineage>
</organism>
<evidence type="ECO:0000259" key="1">
    <source>
        <dbReference type="Pfam" id="PF00534"/>
    </source>
</evidence>
<dbReference type="Gene3D" id="3.40.50.2000">
    <property type="entry name" value="Glycogen Phosphorylase B"/>
    <property type="match status" value="2"/>
</dbReference>
<protein>
    <submittedName>
        <fullName evidence="2">Glycosyltransferase family 4 protein</fullName>
    </submittedName>
</protein>
<dbReference type="PANTHER" id="PTHR45947">
    <property type="entry name" value="SULFOQUINOVOSYL TRANSFERASE SQD2"/>
    <property type="match status" value="1"/>
</dbReference>
<keyword evidence="3" id="KW-1185">Reference proteome</keyword>
<evidence type="ECO:0000313" key="3">
    <source>
        <dbReference type="Proteomes" id="UP000805085"/>
    </source>
</evidence>
<dbReference type="SUPFAM" id="SSF53756">
    <property type="entry name" value="UDP-Glycosyltransferase/glycogen phosphorylase"/>
    <property type="match status" value="1"/>
</dbReference>
<gene>
    <name evidence="2" type="ORF">HNV10_08260</name>
</gene>
<comment type="caution">
    <text evidence="2">The sequence shown here is derived from an EMBL/GenBank/DDBJ whole genome shotgun (WGS) entry which is preliminary data.</text>
</comment>
<sequence>MNILVLYTRLTGYWLACMRKDFELNKNNYLVFRTAPSKDAPFKIESENGISICNYSSEDFSAMEAKIEEFKPSLIYIAGWSNKNYLKIAKSYKSQEIPIVAGMDNQWLGTFRQQIASVFSKFLIHKYFTHIWVAGKPQYYYARKLGFKTHRILTGLYSADETVFENIKQTQLKKQIIFVGRLVEHKGLRILFKVLNELIKSNQLNIDVQFIGNGPLANEIPQHKNVKHRPFVSPDKLPILLENAGYFILPSLYEAWGVVIHEAVLAGLPVITTHETGAASDLVINNFNGFVYEANDGNKLMGIIKSLELIDNSKYLEMSKNSKLIATKINLTEWSASMNSIINT</sequence>
<dbReference type="InterPro" id="IPR001296">
    <property type="entry name" value="Glyco_trans_1"/>
</dbReference>
<dbReference type="Pfam" id="PF00534">
    <property type="entry name" value="Glycos_transf_1"/>
    <property type="match status" value="1"/>
</dbReference>